<accession>A0A0N1I813</accession>
<organism evidence="2 3">
    <name type="scientific">Leptomonas seymouri</name>
    <dbReference type="NCBI Taxonomy" id="5684"/>
    <lineage>
        <taxon>Eukaryota</taxon>
        <taxon>Discoba</taxon>
        <taxon>Euglenozoa</taxon>
        <taxon>Kinetoplastea</taxon>
        <taxon>Metakinetoplastina</taxon>
        <taxon>Trypanosomatida</taxon>
        <taxon>Trypanosomatidae</taxon>
        <taxon>Leishmaniinae</taxon>
        <taxon>Leptomonas</taxon>
    </lineage>
</organism>
<gene>
    <name evidence="2" type="ORF">ABL78_2025</name>
</gene>
<comment type="caution">
    <text evidence="2">The sequence shown here is derived from an EMBL/GenBank/DDBJ whole genome shotgun (WGS) entry which is preliminary data.</text>
</comment>
<dbReference type="VEuPathDB" id="TriTrypDB:Lsey_0038_0020"/>
<proteinExistence type="predicted"/>
<feature type="region of interest" description="Disordered" evidence="1">
    <location>
        <begin position="529"/>
        <end position="557"/>
    </location>
</feature>
<sequence>MRGWHRATDRAAGFGVPVVAWTSPNHMRGTVPFSNAVLTFSELAGGEASYATETTPSTHPRSFDVEYEERRQHSTSTSVPRFVDVDAVDVDEDDAVQELLTENGLLGAGGATSIAPVPSQIPTARHHLVRDSAILSYRDNAVESIQADLTLARGGAPSISPNADELLAIAVDESHIFLRRGGRVDVQSPRQQRSCSSVPSLRVWKAGLDEGGAGERARSSRSVGAGRRPTLFPPGRSTSVPIFSTQWRQEASALLPHAHNQLFRVCPRKGAQSSICFPSTSYSCARCQADFVALSSTAVSLVHAREEGTELTLLHHAIVDGHMSVNATCMDDWGAHSTVVGYSDGSLRVIDWRMPLSSAAPSTSDDGHSGIGNRSEDTRTSLCVTRVPQPRWLCTRRRNAFSPSSVAGVLSCCAMEDSFRVVCGLGDASGAVVVADLRKPDAPVHRKRSCHRKNDVQIESLFREVGGHPLTGHAITDICRDPLSFGQVGLVDVTGASVLTHISVLEGTHDATTESTPLQRWDSADMELTCSTESPSSPATSFSPSRRRARLPSPPAPWQVLARAERTASSSAVLSDSAPQSTSILTELHSSRLLPLVRGGGFFPRCIFTGDGSYFAHTAAGSVTSATLRCFSNTADNRGPRTCRSSLGATRLRLAPSTLHTAGSLPTSFVAVSCVDQLVCFDTSNGNTLSVLLH</sequence>
<reference evidence="2 3" key="1">
    <citation type="journal article" date="2015" name="PLoS Pathog.">
        <title>Leptomonas seymouri: Adaptations to the Dixenous Life Cycle Analyzed by Genome Sequencing, Transcriptome Profiling and Co-infection with Leishmania donovani.</title>
        <authorList>
            <person name="Kraeva N."/>
            <person name="Butenko A."/>
            <person name="Hlavacova J."/>
            <person name="Kostygov A."/>
            <person name="Myskova J."/>
            <person name="Grybchuk D."/>
            <person name="Lestinova T."/>
            <person name="Votypka J."/>
            <person name="Volf P."/>
            <person name="Opperdoes F."/>
            <person name="Flegontov P."/>
            <person name="Lukes J."/>
            <person name="Yurchenko V."/>
        </authorList>
    </citation>
    <scope>NUCLEOTIDE SEQUENCE [LARGE SCALE GENOMIC DNA]</scope>
    <source>
        <strain evidence="2 3">ATCC 30220</strain>
    </source>
</reference>
<keyword evidence="3" id="KW-1185">Reference proteome</keyword>
<feature type="region of interest" description="Disordered" evidence="1">
    <location>
        <begin position="209"/>
        <end position="235"/>
    </location>
</feature>
<feature type="compositionally biased region" description="Low complexity" evidence="1">
    <location>
        <begin position="529"/>
        <end position="544"/>
    </location>
</feature>
<dbReference type="EMBL" id="LJSK01000038">
    <property type="protein sequence ID" value="KPI88831.1"/>
    <property type="molecule type" value="Genomic_DNA"/>
</dbReference>
<evidence type="ECO:0000313" key="3">
    <source>
        <dbReference type="Proteomes" id="UP000038009"/>
    </source>
</evidence>
<evidence type="ECO:0000256" key="1">
    <source>
        <dbReference type="SAM" id="MobiDB-lite"/>
    </source>
</evidence>
<protein>
    <submittedName>
        <fullName evidence="2">Uncharacterized protein</fullName>
    </submittedName>
</protein>
<dbReference type="OrthoDB" id="273549at2759"/>
<name>A0A0N1I813_LEPSE</name>
<dbReference type="Proteomes" id="UP000038009">
    <property type="component" value="Unassembled WGS sequence"/>
</dbReference>
<dbReference type="AlphaFoldDB" id="A0A0N1I813"/>
<dbReference type="OMA" id="CMDDWGP"/>
<evidence type="ECO:0000313" key="2">
    <source>
        <dbReference type="EMBL" id="KPI88831.1"/>
    </source>
</evidence>